<keyword evidence="3" id="KW-1185">Reference proteome</keyword>
<name>A0A6A5Z7E6_9PLEO</name>
<gene>
    <name evidence="2" type="ORF">BDV96DRAFT_575358</name>
</gene>
<evidence type="ECO:0000256" key="1">
    <source>
        <dbReference type="SAM" id="MobiDB-lite"/>
    </source>
</evidence>
<dbReference type="Proteomes" id="UP000799770">
    <property type="component" value="Unassembled WGS sequence"/>
</dbReference>
<dbReference type="OrthoDB" id="10666323at2759"/>
<organism evidence="2 3">
    <name type="scientific">Lophiotrema nucula</name>
    <dbReference type="NCBI Taxonomy" id="690887"/>
    <lineage>
        <taxon>Eukaryota</taxon>
        <taxon>Fungi</taxon>
        <taxon>Dikarya</taxon>
        <taxon>Ascomycota</taxon>
        <taxon>Pezizomycotina</taxon>
        <taxon>Dothideomycetes</taxon>
        <taxon>Pleosporomycetidae</taxon>
        <taxon>Pleosporales</taxon>
        <taxon>Lophiotremataceae</taxon>
        <taxon>Lophiotrema</taxon>
    </lineage>
</organism>
<feature type="region of interest" description="Disordered" evidence="1">
    <location>
        <begin position="1"/>
        <end position="54"/>
    </location>
</feature>
<accession>A0A6A5Z7E6</accession>
<evidence type="ECO:0000313" key="2">
    <source>
        <dbReference type="EMBL" id="KAF2115370.1"/>
    </source>
</evidence>
<protein>
    <submittedName>
        <fullName evidence="2">Uncharacterized protein</fullName>
    </submittedName>
</protein>
<dbReference type="AlphaFoldDB" id="A0A6A5Z7E6"/>
<evidence type="ECO:0000313" key="3">
    <source>
        <dbReference type="Proteomes" id="UP000799770"/>
    </source>
</evidence>
<reference evidence="2" key="1">
    <citation type="journal article" date="2020" name="Stud. Mycol.">
        <title>101 Dothideomycetes genomes: a test case for predicting lifestyles and emergence of pathogens.</title>
        <authorList>
            <person name="Haridas S."/>
            <person name="Albert R."/>
            <person name="Binder M."/>
            <person name="Bloem J."/>
            <person name="Labutti K."/>
            <person name="Salamov A."/>
            <person name="Andreopoulos B."/>
            <person name="Baker S."/>
            <person name="Barry K."/>
            <person name="Bills G."/>
            <person name="Bluhm B."/>
            <person name="Cannon C."/>
            <person name="Castanera R."/>
            <person name="Culley D."/>
            <person name="Daum C."/>
            <person name="Ezra D."/>
            <person name="Gonzalez J."/>
            <person name="Henrissat B."/>
            <person name="Kuo A."/>
            <person name="Liang C."/>
            <person name="Lipzen A."/>
            <person name="Lutzoni F."/>
            <person name="Magnuson J."/>
            <person name="Mondo S."/>
            <person name="Nolan M."/>
            <person name="Ohm R."/>
            <person name="Pangilinan J."/>
            <person name="Park H.-J."/>
            <person name="Ramirez L."/>
            <person name="Alfaro M."/>
            <person name="Sun H."/>
            <person name="Tritt A."/>
            <person name="Yoshinaga Y."/>
            <person name="Zwiers L.-H."/>
            <person name="Turgeon B."/>
            <person name="Goodwin S."/>
            <person name="Spatafora J."/>
            <person name="Crous P."/>
            <person name="Grigoriev I."/>
        </authorList>
    </citation>
    <scope>NUCLEOTIDE SEQUENCE</scope>
    <source>
        <strain evidence="2">CBS 627.86</strain>
    </source>
</reference>
<proteinExistence type="predicted"/>
<dbReference type="EMBL" id="ML977323">
    <property type="protein sequence ID" value="KAF2115370.1"/>
    <property type="molecule type" value="Genomic_DNA"/>
</dbReference>
<sequence>MLINSHPAIRERRPDDAFTDTTGEQGISVFLNVDPPPSSTTTNNPALRPASGENPQATILGLPLELRLEIYDHLYPSHLTHVSTTGGARGLGTICTGNLLRLPFTTFTFASNNMAPLRLFWRPCICPNQSLSTCSKPPWSGLCSPEEHCSTANCPIRYDFNIAATCKTLRREVLNHVLMRVSMSTRAASTIFKAYASDFLVHIQHLTLTPDELYSESLNKADVFDPSLLSIHKLMPDYPLSSLQSVTMQRRVATKTFRTVSRDVRMLGGREYPGRYDADPEWLSNWRNSTFGDVQLPKAFPVPIFAEFWAVLRPQDRDLGLENDRNGMEMLCIRRHIPPLEPMKCLLDCTAAEGLEISRQKVTHADRKARWKTFWLCHVDGFESDLLM</sequence>